<name>A0ABT3CK45_9MYCO</name>
<evidence type="ECO:0000256" key="1">
    <source>
        <dbReference type="SAM" id="Phobius"/>
    </source>
</evidence>
<keyword evidence="1" id="KW-0812">Transmembrane</keyword>
<accession>A0ABT3CK45</accession>
<proteinExistence type="predicted"/>
<dbReference type="EMBL" id="JACKTY010000047">
    <property type="protein sequence ID" value="MCV7229858.1"/>
    <property type="molecule type" value="Genomic_DNA"/>
</dbReference>
<reference evidence="2 3" key="1">
    <citation type="journal article" date="2022" name="BMC Genomics">
        <title>Comparative genome analysis of mycobacteria focusing on tRNA and non-coding RNA.</title>
        <authorList>
            <person name="Behra P.R.K."/>
            <person name="Pettersson B.M.F."/>
            <person name="Ramesh M."/>
            <person name="Das S."/>
            <person name="Dasgupta S."/>
            <person name="Kirsebom L.A."/>
        </authorList>
    </citation>
    <scope>NUCLEOTIDE SEQUENCE [LARGE SCALE GENOMIC DNA]</scope>
    <source>
        <strain evidence="2 3">DSM 44078</strain>
    </source>
</reference>
<feature type="transmembrane region" description="Helical" evidence="1">
    <location>
        <begin position="20"/>
        <end position="42"/>
    </location>
</feature>
<gene>
    <name evidence="2" type="ORF">H7J73_28005</name>
</gene>
<evidence type="ECO:0000313" key="3">
    <source>
        <dbReference type="Proteomes" id="UP001526201"/>
    </source>
</evidence>
<dbReference type="RefSeq" id="WP_264071126.1">
    <property type="nucleotide sequence ID" value="NZ_JACKTY010000047.1"/>
</dbReference>
<organism evidence="2 3">
    <name type="scientific">Mycolicibacterium komossense</name>
    <dbReference type="NCBI Taxonomy" id="1779"/>
    <lineage>
        <taxon>Bacteria</taxon>
        <taxon>Bacillati</taxon>
        <taxon>Actinomycetota</taxon>
        <taxon>Actinomycetes</taxon>
        <taxon>Mycobacteriales</taxon>
        <taxon>Mycobacteriaceae</taxon>
        <taxon>Mycolicibacterium</taxon>
    </lineage>
</organism>
<dbReference type="Proteomes" id="UP001526201">
    <property type="component" value="Unassembled WGS sequence"/>
</dbReference>
<sequence length="160" mass="17349">MPTDLLRYLAGPTGYSPWWWLVAGLLMVILVGWYAGVAIWTLPPIMLRSNRLLGGLHRRLVARRFTRSVRATTAAYRSGALSPAQAATAYTRTLRSFLTVATGRRPHYMRVADLANSPLAPAAPLVAALNDIRFNAVAPSAPGDVERLAAAVEGAIAQWI</sequence>
<protein>
    <recommendedName>
        <fullName evidence="4">DUF4129 domain-containing protein</fullName>
    </recommendedName>
</protein>
<keyword evidence="1" id="KW-1133">Transmembrane helix</keyword>
<keyword evidence="3" id="KW-1185">Reference proteome</keyword>
<evidence type="ECO:0008006" key="4">
    <source>
        <dbReference type="Google" id="ProtNLM"/>
    </source>
</evidence>
<comment type="caution">
    <text evidence="2">The sequence shown here is derived from an EMBL/GenBank/DDBJ whole genome shotgun (WGS) entry which is preliminary data.</text>
</comment>
<keyword evidence="1" id="KW-0472">Membrane</keyword>
<evidence type="ECO:0000313" key="2">
    <source>
        <dbReference type="EMBL" id="MCV7229858.1"/>
    </source>
</evidence>